<dbReference type="PANTHER" id="PTHR13620">
    <property type="entry name" value="3-5 EXONUCLEASE"/>
    <property type="match status" value="1"/>
</dbReference>
<dbReference type="InterPro" id="IPR002562">
    <property type="entry name" value="3'-5'_exonuclease_dom"/>
</dbReference>
<name>A0A9P4GKH6_9PLEO</name>
<dbReference type="EMBL" id="ML976615">
    <property type="protein sequence ID" value="KAF1847993.1"/>
    <property type="molecule type" value="Genomic_DNA"/>
</dbReference>
<dbReference type="InterPro" id="IPR044876">
    <property type="entry name" value="HRDC_dom_sf"/>
</dbReference>
<dbReference type="GO" id="GO:0006139">
    <property type="term" value="P:nucleobase-containing compound metabolic process"/>
    <property type="evidence" value="ECO:0007669"/>
    <property type="project" value="InterPro"/>
</dbReference>
<dbReference type="RefSeq" id="XP_040790556.1">
    <property type="nucleotide sequence ID" value="XM_040932928.1"/>
</dbReference>
<dbReference type="Proteomes" id="UP000800039">
    <property type="component" value="Unassembled WGS sequence"/>
</dbReference>
<dbReference type="CDD" id="cd06141">
    <property type="entry name" value="WRN_exo"/>
    <property type="match status" value="1"/>
</dbReference>
<dbReference type="InterPro" id="IPR010997">
    <property type="entry name" value="HRDC-like_sf"/>
</dbReference>
<dbReference type="Gene3D" id="1.10.150.80">
    <property type="entry name" value="HRDC domain"/>
    <property type="match status" value="1"/>
</dbReference>
<dbReference type="GO" id="GO:0008408">
    <property type="term" value="F:3'-5' exonuclease activity"/>
    <property type="evidence" value="ECO:0007669"/>
    <property type="project" value="InterPro"/>
</dbReference>
<feature type="region of interest" description="Disordered" evidence="3">
    <location>
        <begin position="475"/>
        <end position="553"/>
    </location>
</feature>
<dbReference type="SUPFAM" id="SSF47819">
    <property type="entry name" value="HRDC-like"/>
    <property type="match status" value="1"/>
</dbReference>
<feature type="compositionally biased region" description="Polar residues" evidence="3">
    <location>
        <begin position="477"/>
        <end position="508"/>
    </location>
</feature>
<feature type="region of interest" description="Disordered" evidence="3">
    <location>
        <begin position="317"/>
        <end position="336"/>
    </location>
</feature>
<feature type="region of interest" description="Disordered" evidence="3">
    <location>
        <begin position="423"/>
        <end position="462"/>
    </location>
</feature>
<feature type="compositionally biased region" description="Polar residues" evidence="3">
    <location>
        <begin position="427"/>
        <end position="446"/>
    </location>
</feature>
<evidence type="ECO:0000256" key="3">
    <source>
        <dbReference type="SAM" id="MobiDB-lite"/>
    </source>
</evidence>
<dbReference type="OrthoDB" id="1920326at2759"/>
<reference evidence="5" key="1">
    <citation type="submission" date="2020-01" db="EMBL/GenBank/DDBJ databases">
        <authorList>
            <consortium name="DOE Joint Genome Institute"/>
            <person name="Haridas S."/>
            <person name="Albert R."/>
            <person name="Binder M."/>
            <person name="Bloem J."/>
            <person name="Labutti K."/>
            <person name="Salamov A."/>
            <person name="Andreopoulos B."/>
            <person name="Baker S.E."/>
            <person name="Barry K."/>
            <person name="Bills G."/>
            <person name="Bluhm B.H."/>
            <person name="Cannon C."/>
            <person name="Castanera R."/>
            <person name="Culley D.E."/>
            <person name="Daum C."/>
            <person name="Ezra D."/>
            <person name="Gonzalez J.B."/>
            <person name="Henrissat B."/>
            <person name="Kuo A."/>
            <person name="Liang C."/>
            <person name="Lipzen A."/>
            <person name="Lutzoni F."/>
            <person name="Magnuson J."/>
            <person name="Mondo S."/>
            <person name="Nolan M."/>
            <person name="Ohm R."/>
            <person name="Pangilinan J."/>
            <person name="Park H.-J."/>
            <person name="Ramirez L."/>
            <person name="Alfaro M."/>
            <person name="Sun H."/>
            <person name="Tritt A."/>
            <person name="Yoshinaga Y."/>
            <person name="Zwiers L.-H."/>
            <person name="Turgeon B.G."/>
            <person name="Goodwin S.B."/>
            <person name="Spatafora J.W."/>
            <person name="Crous P.W."/>
            <person name="Grigoriev I.V."/>
        </authorList>
    </citation>
    <scope>NUCLEOTIDE SEQUENCE</scope>
    <source>
        <strain evidence="5">CBS 394.84</strain>
    </source>
</reference>
<keyword evidence="1" id="KW-0540">Nuclease</keyword>
<sequence>MTESEIIVSAALDDAASPGTTRVKSGERVRWPLAYCLQPRGNNQQPRFESQRPPPKQWWSHTLYRGPGNKEVQILYSRTKAQSEIIARQFLDESIVGFDMEWPWNDYTKADLQNKIGLIQVATEDKIALFHIGLHAGKTTDEIIAPSLRQLIESPTITKLGVSVLHADFSRLSKYFRLNPKGAFELSHLYRLVKFGAHRPDLVSTKLVSLAQQVEDQLGYPLWKGDVRTSNWSKPLSQEQIKYAAGDAYAGYMLYHCMNFKRLRMHPTPPLPIHAEKYLSYKLSGIVPIQLALSPVDAPMTTSAMFFKVGMTDSISAGSKPKPQQTQEVEPKVPEGDLCSTSQTLYDALVLRRATLAEKISKPAYQIASNSILKALARKRPLDTNSLLLIKGIGKIQQEKYGDSWLEVISLFVAVHNPNLQAKAPDNPSSNACNESPIQPAVQTPSIPRRAQARGQPSQQLHTGLSFTMAETKLDTESNNSNHSATPYGSQDSLPSLNFGSQSQQTSFQRKRKRAESPAPELQQFDPRGPSTATVGRVGSAPTHGTSPIQPTTEPLPLELRIFRNKLVALSKRVARKLVARPVNAPPIVTDHTLDLIIKNPPRTQDDLERIPGIDSFLLACEKSDMNLLRNILSFAPARS</sequence>
<feature type="compositionally biased region" description="Polar residues" evidence="3">
    <location>
        <begin position="317"/>
        <end position="328"/>
    </location>
</feature>
<feature type="compositionally biased region" description="Polar residues" evidence="3">
    <location>
        <begin position="543"/>
        <end position="553"/>
    </location>
</feature>
<evidence type="ECO:0000313" key="5">
    <source>
        <dbReference type="EMBL" id="KAF1847993.1"/>
    </source>
</evidence>
<dbReference type="GO" id="GO:0005634">
    <property type="term" value="C:nucleus"/>
    <property type="evidence" value="ECO:0007669"/>
    <property type="project" value="TreeGrafter"/>
</dbReference>
<organism evidence="5 6">
    <name type="scientific">Cucurbitaria berberidis CBS 394.84</name>
    <dbReference type="NCBI Taxonomy" id="1168544"/>
    <lineage>
        <taxon>Eukaryota</taxon>
        <taxon>Fungi</taxon>
        <taxon>Dikarya</taxon>
        <taxon>Ascomycota</taxon>
        <taxon>Pezizomycotina</taxon>
        <taxon>Dothideomycetes</taxon>
        <taxon>Pleosporomycetidae</taxon>
        <taxon>Pleosporales</taxon>
        <taxon>Pleosporineae</taxon>
        <taxon>Cucurbitariaceae</taxon>
        <taxon>Cucurbitaria</taxon>
    </lineage>
</organism>
<dbReference type="Pfam" id="PF01612">
    <property type="entry name" value="DNA_pol_A_exo1"/>
    <property type="match status" value="1"/>
</dbReference>
<proteinExistence type="predicted"/>
<dbReference type="PANTHER" id="PTHR13620:SF104">
    <property type="entry name" value="EXONUCLEASE 3'-5' DOMAIN-CONTAINING PROTEIN 2"/>
    <property type="match status" value="1"/>
</dbReference>
<accession>A0A9P4GKH6</accession>
<evidence type="ECO:0000256" key="1">
    <source>
        <dbReference type="ARBA" id="ARBA00022722"/>
    </source>
</evidence>
<dbReference type="SUPFAM" id="SSF53098">
    <property type="entry name" value="Ribonuclease H-like"/>
    <property type="match status" value="1"/>
</dbReference>
<dbReference type="PROSITE" id="PS50967">
    <property type="entry name" value="HRDC"/>
    <property type="match status" value="1"/>
</dbReference>
<keyword evidence="2" id="KW-0378">Hydrolase</keyword>
<dbReference type="AlphaFoldDB" id="A0A9P4GKH6"/>
<evidence type="ECO:0000256" key="2">
    <source>
        <dbReference type="ARBA" id="ARBA00022801"/>
    </source>
</evidence>
<comment type="caution">
    <text evidence="5">The sequence shown here is derived from an EMBL/GenBank/DDBJ whole genome shotgun (WGS) entry which is preliminary data.</text>
</comment>
<dbReference type="InterPro" id="IPR051132">
    <property type="entry name" value="3-5_Exonuclease_domain"/>
</dbReference>
<dbReference type="SMART" id="SM00341">
    <property type="entry name" value="HRDC"/>
    <property type="match status" value="1"/>
</dbReference>
<dbReference type="GO" id="GO:0003676">
    <property type="term" value="F:nucleic acid binding"/>
    <property type="evidence" value="ECO:0007669"/>
    <property type="project" value="InterPro"/>
</dbReference>
<evidence type="ECO:0000259" key="4">
    <source>
        <dbReference type="PROSITE" id="PS50967"/>
    </source>
</evidence>
<feature type="region of interest" description="Disordered" evidence="3">
    <location>
        <begin position="40"/>
        <end position="62"/>
    </location>
</feature>
<dbReference type="GO" id="GO:0005737">
    <property type="term" value="C:cytoplasm"/>
    <property type="evidence" value="ECO:0007669"/>
    <property type="project" value="TreeGrafter"/>
</dbReference>
<feature type="domain" description="HRDC" evidence="4">
    <location>
        <begin position="339"/>
        <end position="419"/>
    </location>
</feature>
<dbReference type="InterPro" id="IPR002121">
    <property type="entry name" value="HRDC_dom"/>
</dbReference>
<dbReference type="Gene3D" id="3.30.420.10">
    <property type="entry name" value="Ribonuclease H-like superfamily/Ribonuclease H"/>
    <property type="match status" value="1"/>
</dbReference>
<dbReference type="InterPro" id="IPR036397">
    <property type="entry name" value="RNaseH_sf"/>
</dbReference>
<dbReference type="GO" id="GO:0000166">
    <property type="term" value="F:nucleotide binding"/>
    <property type="evidence" value="ECO:0007669"/>
    <property type="project" value="InterPro"/>
</dbReference>
<dbReference type="FunFam" id="3.30.420.10:FF:000100">
    <property type="entry name" value="3'-5' exonuclease/helicase (Wrn), putative"/>
    <property type="match status" value="1"/>
</dbReference>
<dbReference type="Pfam" id="PF00570">
    <property type="entry name" value="HRDC"/>
    <property type="match status" value="1"/>
</dbReference>
<gene>
    <name evidence="5" type="ORF">K460DRAFT_364003</name>
</gene>
<dbReference type="GeneID" id="63850179"/>
<evidence type="ECO:0000313" key="6">
    <source>
        <dbReference type="Proteomes" id="UP000800039"/>
    </source>
</evidence>
<dbReference type="InterPro" id="IPR012337">
    <property type="entry name" value="RNaseH-like_sf"/>
</dbReference>
<keyword evidence="6" id="KW-1185">Reference proteome</keyword>
<protein>
    <recommendedName>
        <fullName evidence="4">HRDC domain-containing protein</fullName>
    </recommendedName>
</protein>